<keyword evidence="4" id="KW-0372">Hormone</keyword>
<protein>
    <submittedName>
        <fullName evidence="7">Uncharacterized protein</fullName>
    </submittedName>
</protein>
<dbReference type="PANTHER" id="PTHR33136">
    <property type="entry name" value="RAPID ALKALINIZATION FACTOR-LIKE"/>
    <property type="match status" value="1"/>
</dbReference>
<accession>A0AAQ3RVW4</accession>
<proteinExistence type="inferred from homology"/>
<dbReference type="GO" id="GO:0019722">
    <property type="term" value="P:calcium-mediated signaling"/>
    <property type="evidence" value="ECO:0007669"/>
    <property type="project" value="TreeGrafter"/>
</dbReference>
<dbReference type="GO" id="GO:0009506">
    <property type="term" value="C:plasmodesma"/>
    <property type="evidence" value="ECO:0007669"/>
    <property type="project" value="TreeGrafter"/>
</dbReference>
<dbReference type="AlphaFoldDB" id="A0AAQ3RVW4"/>
<dbReference type="InterPro" id="IPR008801">
    <property type="entry name" value="RALF"/>
</dbReference>
<evidence type="ECO:0000256" key="6">
    <source>
        <dbReference type="ARBA" id="ARBA00023157"/>
    </source>
</evidence>
<name>A0AAQ3RVW4_VIGMU</name>
<dbReference type="GO" id="GO:0040008">
    <property type="term" value="P:regulation of growth"/>
    <property type="evidence" value="ECO:0007669"/>
    <property type="project" value="UniProtKB-ARBA"/>
</dbReference>
<keyword evidence="6" id="KW-1015">Disulfide bond</keyword>
<dbReference type="Proteomes" id="UP001374535">
    <property type="component" value="Chromosome 6"/>
</dbReference>
<keyword evidence="3" id="KW-0964">Secreted</keyword>
<sequence>MAVMTKRVCTKTIGECLSLTDPDMDSETNRRVLAMQKKYISYETLKRDMVPCDRAGASYYNCQAIRANPYNRGCEAVASNTAFEVSDKVRKDVTCHPFSELVTFGSFVTVVGGNHFEASKRSYDDGLIIAAIGIGWTQSCCAMCMSECVCWIQF</sequence>
<evidence type="ECO:0000256" key="3">
    <source>
        <dbReference type="ARBA" id="ARBA00022525"/>
    </source>
</evidence>
<evidence type="ECO:0000313" key="7">
    <source>
        <dbReference type="EMBL" id="WVZ06529.1"/>
    </source>
</evidence>
<keyword evidence="5" id="KW-0732">Signal</keyword>
<dbReference type="GO" id="GO:0005576">
    <property type="term" value="C:extracellular region"/>
    <property type="evidence" value="ECO:0007669"/>
    <property type="project" value="UniProtKB-SubCell"/>
</dbReference>
<comment type="similarity">
    <text evidence="2">Belongs to the plant rapid alkalinization factor (RALF) family.</text>
</comment>
<keyword evidence="8" id="KW-1185">Reference proteome</keyword>
<evidence type="ECO:0000256" key="2">
    <source>
        <dbReference type="ARBA" id="ARBA00009178"/>
    </source>
</evidence>
<dbReference type="PANTHER" id="PTHR33136:SF36">
    <property type="entry name" value="PROTEIN RALF-LIKE 31"/>
    <property type="match status" value="1"/>
</dbReference>
<evidence type="ECO:0000256" key="4">
    <source>
        <dbReference type="ARBA" id="ARBA00022702"/>
    </source>
</evidence>
<dbReference type="EMBL" id="CP144695">
    <property type="protein sequence ID" value="WVZ06529.1"/>
    <property type="molecule type" value="Genomic_DNA"/>
</dbReference>
<dbReference type="GO" id="GO:0005179">
    <property type="term" value="F:hormone activity"/>
    <property type="evidence" value="ECO:0007669"/>
    <property type="project" value="UniProtKB-KW"/>
</dbReference>
<evidence type="ECO:0000256" key="1">
    <source>
        <dbReference type="ARBA" id="ARBA00004613"/>
    </source>
</evidence>
<gene>
    <name evidence="7" type="ORF">V8G54_019875</name>
</gene>
<evidence type="ECO:0000313" key="8">
    <source>
        <dbReference type="Proteomes" id="UP001374535"/>
    </source>
</evidence>
<comment type="subcellular location">
    <subcellularLocation>
        <location evidence="1">Secreted</location>
    </subcellularLocation>
</comment>
<organism evidence="7 8">
    <name type="scientific">Vigna mungo</name>
    <name type="common">Black gram</name>
    <name type="synonym">Phaseolus mungo</name>
    <dbReference type="NCBI Taxonomy" id="3915"/>
    <lineage>
        <taxon>Eukaryota</taxon>
        <taxon>Viridiplantae</taxon>
        <taxon>Streptophyta</taxon>
        <taxon>Embryophyta</taxon>
        <taxon>Tracheophyta</taxon>
        <taxon>Spermatophyta</taxon>
        <taxon>Magnoliopsida</taxon>
        <taxon>eudicotyledons</taxon>
        <taxon>Gunneridae</taxon>
        <taxon>Pentapetalae</taxon>
        <taxon>rosids</taxon>
        <taxon>fabids</taxon>
        <taxon>Fabales</taxon>
        <taxon>Fabaceae</taxon>
        <taxon>Papilionoideae</taxon>
        <taxon>50 kb inversion clade</taxon>
        <taxon>NPAAA clade</taxon>
        <taxon>indigoferoid/millettioid clade</taxon>
        <taxon>Phaseoleae</taxon>
        <taxon>Vigna</taxon>
    </lineage>
</organism>
<reference evidence="7 8" key="1">
    <citation type="journal article" date="2023" name="Life. Sci Alliance">
        <title>Evolutionary insights into 3D genome organization and epigenetic landscape of Vigna mungo.</title>
        <authorList>
            <person name="Junaid A."/>
            <person name="Singh B."/>
            <person name="Bhatia S."/>
        </authorList>
    </citation>
    <scope>NUCLEOTIDE SEQUENCE [LARGE SCALE GENOMIC DNA]</scope>
    <source>
        <strain evidence="7">Urdbean</strain>
    </source>
</reference>
<evidence type="ECO:0000256" key="5">
    <source>
        <dbReference type="ARBA" id="ARBA00022729"/>
    </source>
</evidence>
<dbReference type="Pfam" id="PF05498">
    <property type="entry name" value="RALF"/>
    <property type="match status" value="1"/>
</dbReference>